<dbReference type="EMBL" id="OGTP01000013">
    <property type="protein sequence ID" value="SPB16526.1"/>
    <property type="molecule type" value="Genomic_DNA"/>
</dbReference>
<name>A0A2U3I8M6_9BURK</name>
<dbReference type="InterPro" id="IPR035326">
    <property type="entry name" value="Beta_sandwich_Seath"/>
</dbReference>
<proteinExistence type="inferred from homology"/>
<keyword evidence="6" id="KW-1185">Reference proteome</keyword>
<dbReference type="Pfam" id="PF17482">
    <property type="entry name" value="Phage_sheath_1C"/>
    <property type="match status" value="1"/>
</dbReference>
<dbReference type="InterPro" id="IPR035089">
    <property type="entry name" value="Phage_sheath_subtilisin"/>
</dbReference>
<reference evidence="6" key="1">
    <citation type="submission" date="2018-01" db="EMBL/GenBank/DDBJ databases">
        <authorList>
            <person name="Peeters C."/>
        </authorList>
    </citation>
    <scope>NUCLEOTIDE SEQUENCE [LARGE SCALE GENOMIC DNA]</scope>
</reference>
<dbReference type="InterPro" id="IPR007067">
    <property type="entry name" value="Tail_sheath"/>
</dbReference>
<evidence type="ECO:0000313" key="6">
    <source>
        <dbReference type="Proteomes" id="UP000238169"/>
    </source>
</evidence>
<gene>
    <name evidence="5" type="ORF">NOV72_03725</name>
</gene>
<dbReference type="PIRSF" id="PIRSF007349">
    <property type="entry name" value="Tsp_L"/>
    <property type="match status" value="1"/>
</dbReference>
<feature type="domain" description="Tail sheath protein subtilisin-like" evidence="2">
    <location>
        <begin position="207"/>
        <end position="369"/>
    </location>
</feature>
<protein>
    <submittedName>
        <fullName evidence="5">Tail protein</fullName>
    </submittedName>
</protein>
<feature type="domain" description="Phage tail sheath protein-like beta-sandwich" evidence="3">
    <location>
        <begin position="97"/>
        <end position="197"/>
    </location>
</feature>
<dbReference type="Proteomes" id="UP000238169">
    <property type="component" value="Unassembled WGS sequence"/>
</dbReference>
<evidence type="ECO:0000313" key="5">
    <source>
        <dbReference type="EMBL" id="SPB16526.1"/>
    </source>
</evidence>
<organism evidence="5 6">
    <name type="scientific">Caballeronia novacaledonica</name>
    <dbReference type="NCBI Taxonomy" id="1544861"/>
    <lineage>
        <taxon>Bacteria</taxon>
        <taxon>Pseudomonadati</taxon>
        <taxon>Pseudomonadota</taxon>
        <taxon>Betaproteobacteria</taxon>
        <taxon>Burkholderiales</taxon>
        <taxon>Burkholderiaceae</taxon>
        <taxon>Caballeronia</taxon>
    </lineage>
</organism>
<sequence length="494" mass="52057">MTVPFQTVSANNRVPLFYAEVDNSQAGYFSQAVRTLLIGQKLAAGTGASNVPQLVSRSDQAKTLFGVGSMLARMHAKYREGDSSGEVWCLAVDDPGAGVAATGSFAITGTATAAGTLSAYIGADRVQIAVAASDTAATSATALAAAINANTDLPVTASASTGTVTVTARHKGALGNDLLLQMNMKGAAGGESTPAGLSVAVTAMNGGTAAPSLTSAIAAMGDDEYDFIIHPYADTTNLDLFRTVMNDTTGRWAWNRQIYGHVYSALRGTFSALQAAGVLRNDQHGTIAGMPTLLPNPVWEYAAAYGARNAVFIAADPARPTQTGELTGITAAPASNRFIQTERQTLLSSGIATSYTVSGVVRIERAITTYQKNLWGQADPSYLDSETMHQLAAIIRRLRSVITTKYPRHKLADDGTHFGAGAAIVTPSVIRGELASVYAQMEDEGLVENAKAFAENLIVERNADDPNRLDVLFPPDLVNQLRVFAVLAQFRLQY</sequence>
<dbReference type="AlphaFoldDB" id="A0A2U3I8M6"/>
<dbReference type="Pfam" id="PF04984">
    <property type="entry name" value="Phage_sheath_1"/>
    <property type="match status" value="1"/>
</dbReference>
<comment type="similarity">
    <text evidence="1">Belongs to the myoviridae tail sheath protein family.</text>
</comment>
<evidence type="ECO:0000259" key="4">
    <source>
        <dbReference type="Pfam" id="PF17482"/>
    </source>
</evidence>
<accession>A0A2U3I8M6</accession>
<dbReference type="RefSeq" id="WP_106856094.1">
    <property type="nucleotide sequence ID" value="NZ_OGTP01000013.1"/>
</dbReference>
<dbReference type="InterPro" id="IPR020287">
    <property type="entry name" value="Tail_sheath_C"/>
</dbReference>
<evidence type="ECO:0000259" key="2">
    <source>
        <dbReference type="Pfam" id="PF04984"/>
    </source>
</evidence>
<dbReference type="Pfam" id="PF17481">
    <property type="entry name" value="Phage_sheath_domII"/>
    <property type="match status" value="1"/>
</dbReference>
<dbReference type="OrthoDB" id="5442644at2"/>
<evidence type="ECO:0000259" key="3">
    <source>
        <dbReference type="Pfam" id="PF17481"/>
    </source>
</evidence>
<evidence type="ECO:0000256" key="1">
    <source>
        <dbReference type="ARBA" id="ARBA00008005"/>
    </source>
</evidence>
<feature type="domain" description="Tail sheath protein C-terminal" evidence="4">
    <location>
        <begin position="378"/>
        <end position="490"/>
    </location>
</feature>